<dbReference type="PIRSF" id="PIRSF016838">
    <property type="entry name" value="PafC"/>
    <property type="match status" value="1"/>
</dbReference>
<sequence>MKNAFPNRLHRLGQILKVFLEEKTISTNALAEQFQTSVRTIQRDLKLLKQSGFPLKETGKGIYQLDKSLLKDYAFFEETELVLICALKSLISQLGTPFEKAVNTVFSKLYYHSPSVPVFIKMDKPINLEGTLFKKIVKAIQNKRQVSFEYEVFSPYQVKLEPYKIACFDGFWYLIGKDLEDKEIKRYALDKIKKFKVLRKHFVRVPSVLDEILRNSANIWFSAERNIKVVVLVDKECATYFKRRQMFPTQKIEEEKPDGSLVISFWVGNFGEIINILKSWLPSIKVLAPEELKEELLKQVKRWMEWQGETLGTGIE</sequence>
<dbReference type="PROSITE" id="PS52050">
    <property type="entry name" value="WYL"/>
    <property type="match status" value="1"/>
</dbReference>
<comment type="caution">
    <text evidence="4">The sequence shown here is derived from an EMBL/GenBank/DDBJ whole genome shotgun (WGS) entry which is preliminary data.</text>
</comment>
<evidence type="ECO:0000313" key="4">
    <source>
        <dbReference type="EMBL" id="HEB73765.1"/>
    </source>
</evidence>
<dbReference type="GO" id="GO:0003700">
    <property type="term" value="F:DNA-binding transcription factor activity"/>
    <property type="evidence" value="ECO:0007669"/>
    <property type="project" value="InterPro"/>
</dbReference>
<dbReference type="InterPro" id="IPR028349">
    <property type="entry name" value="PafC-like"/>
</dbReference>
<reference evidence="4" key="1">
    <citation type="journal article" date="2020" name="mSystems">
        <title>Genome- and Community-Level Interaction Insights into Carbon Utilization and Element Cycling Functions of Hydrothermarchaeota in Hydrothermal Sediment.</title>
        <authorList>
            <person name="Zhou Z."/>
            <person name="Liu Y."/>
            <person name="Xu W."/>
            <person name="Pan J."/>
            <person name="Luo Z.H."/>
            <person name="Li M."/>
        </authorList>
    </citation>
    <scope>NUCLEOTIDE SEQUENCE [LARGE SCALE GENOMIC DNA]</scope>
    <source>
        <strain evidence="4">HyVt-45</strain>
    </source>
</reference>
<accession>A0A7V1I3G4</accession>
<proteinExistence type="predicted"/>
<protein>
    <submittedName>
        <fullName evidence="4">Transcriptional regulator</fullName>
    </submittedName>
</protein>
<dbReference type="Proteomes" id="UP000886268">
    <property type="component" value="Unassembled WGS sequence"/>
</dbReference>
<keyword evidence="1" id="KW-0805">Transcription regulation</keyword>
<dbReference type="Pfam" id="PF25583">
    <property type="entry name" value="WCX"/>
    <property type="match status" value="1"/>
</dbReference>
<dbReference type="InterPro" id="IPR036388">
    <property type="entry name" value="WH-like_DNA-bd_sf"/>
</dbReference>
<dbReference type="Pfam" id="PF08279">
    <property type="entry name" value="HTH_11"/>
    <property type="match status" value="1"/>
</dbReference>
<keyword evidence="2" id="KW-0804">Transcription</keyword>
<dbReference type="EMBL" id="DRKW01000052">
    <property type="protein sequence ID" value="HEB73765.1"/>
    <property type="molecule type" value="Genomic_DNA"/>
</dbReference>
<gene>
    <name evidence="4" type="ORF">ENJ03_00895</name>
</gene>
<dbReference type="AlphaFoldDB" id="A0A7V1I3G4"/>
<dbReference type="Gene3D" id="1.10.10.10">
    <property type="entry name" value="Winged helix-like DNA-binding domain superfamily/Winged helix DNA-binding domain"/>
    <property type="match status" value="1"/>
</dbReference>
<evidence type="ECO:0000256" key="1">
    <source>
        <dbReference type="ARBA" id="ARBA00023015"/>
    </source>
</evidence>
<dbReference type="SUPFAM" id="SSF46785">
    <property type="entry name" value="Winged helix' DNA-binding domain"/>
    <property type="match status" value="1"/>
</dbReference>
<dbReference type="SMART" id="SM00420">
    <property type="entry name" value="HTH_DEOR"/>
    <property type="match status" value="1"/>
</dbReference>
<name>A0A7V1I3G4_DESA2</name>
<evidence type="ECO:0000256" key="2">
    <source>
        <dbReference type="ARBA" id="ARBA00023163"/>
    </source>
</evidence>
<dbReference type="InterPro" id="IPR051534">
    <property type="entry name" value="CBASS_pafABC_assoc_protein"/>
</dbReference>
<dbReference type="PANTHER" id="PTHR34580:SF1">
    <property type="entry name" value="PROTEIN PAFC"/>
    <property type="match status" value="1"/>
</dbReference>
<feature type="domain" description="HTH deoR-type" evidence="3">
    <location>
        <begin position="8"/>
        <end position="63"/>
    </location>
</feature>
<dbReference type="PANTHER" id="PTHR34580">
    <property type="match status" value="1"/>
</dbReference>
<organism evidence="4">
    <name type="scientific">Desulfofervidus auxilii</name>
    <dbReference type="NCBI Taxonomy" id="1621989"/>
    <lineage>
        <taxon>Bacteria</taxon>
        <taxon>Pseudomonadati</taxon>
        <taxon>Thermodesulfobacteriota</taxon>
        <taxon>Candidatus Desulfofervidia</taxon>
        <taxon>Candidatus Desulfofervidales</taxon>
        <taxon>Candidatus Desulfofervidaceae</taxon>
        <taxon>Candidatus Desulfofervidus</taxon>
    </lineage>
</organism>
<dbReference type="InterPro" id="IPR013196">
    <property type="entry name" value="HTH_11"/>
</dbReference>
<evidence type="ECO:0000259" key="3">
    <source>
        <dbReference type="PROSITE" id="PS51000"/>
    </source>
</evidence>
<dbReference type="InterPro" id="IPR026881">
    <property type="entry name" value="WYL_dom"/>
</dbReference>
<dbReference type="InterPro" id="IPR036390">
    <property type="entry name" value="WH_DNA-bd_sf"/>
</dbReference>
<dbReference type="InterPro" id="IPR057727">
    <property type="entry name" value="WCX_dom"/>
</dbReference>
<dbReference type="InterPro" id="IPR001034">
    <property type="entry name" value="DeoR_HTH"/>
</dbReference>
<dbReference type="Pfam" id="PF13280">
    <property type="entry name" value="WYL"/>
    <property type="match status" value="1"/>
</dbReference>
<dbReference type="PROSITE" id="PS51000">
    <property type="entry name" value="HTH_DEOR_2"/>
    <property type="match status" value="1"/>
</dbReference>